<evidence type="ECO:0000313" key="3">
    <source>
        <dbReference type="Proteomes" id="UP001597215"/>
    </source>
</evidence>
<accession>A0ABW4MAK7</accession>
<evidence type="ECO:0000259" key="1">
    <source>
        <dbReference type="Pfam" id="PF22522"/>
    </source>
</evidence>
<dbReference type="Proteomes" id="UP001597215">
    <property type="component" value="Unassembled WGS sequence"/>
</dbReference>
<dbReference type="Pfam" id="PF22522">
    <property type="entry name" value="DUF6998"/>
    <property type="match status" value="1"/>
</dbReference>
<sequence length="157" mass="17504">MRFELPPSVRKLVAARNELKAHFSEIDLHFTFDGNLVGDLGEAVASELFALKLTGRSNEGIDGYAPDGRSVQVKASGTARGAAFRLVETKADHLLFFHFNYDECFGEVIYNGPEEPIRKSLPVFRTGQRSVSATTFRRLNENVNAADRLPMQSQEEI</sequence>
<comment type="caution">
    <text evidence="2">The sequence shown here is derived from an EMBL/GenBank/DDBJ whole genome shotgun (WGS) entry which is preliminary data.</text>
</comment>
<protein>
    <submittedName>
        <fullName evidence="2">DUF6998 domain-containing protein</fullName>
    </submittedName>
</protein>
<dbReference type="EMBL" id="JBHUEL010000002">
    <property type="protein sequence ID" value="MFD1765795.1"/>
    <property type="molecule type" value="Genomic_DNA"/>
</dbReference>
<proteinExistence type="predicted"/>
<organism evidence="2 3">
    <name type="scientific">Sphingorhabdus buctiana</name>
    <dbReference type="NCBI Taxonomy" id="1508805"/>
    <lineage>
        <taxon>Bacteria</taxon>
        <taxon>Pseudomonadati</taxon>
        <taxon>Pseudomonadota</taxon>
        <taxon>Alphaproteobacteria</taxon>
        <taxon>Sphingomonadales</taxon>
        <taxon>Sphingomonadaceae</taxon>
        <taxon>Sphingorhabdus</taxon>
    </lineage>
</organism>
<feature type="domain" description="DUF6998" evidence="1">
    <location>
        <begin position="11"/>
        <end position="149"/>
    </location>
</feature>
<evidence type="ECO:0000313" key="2">
    <source>
        <dbReference type="EMBL" id="MFD1765795.1"/>
    </source>
</evidence>
<name>A0ABW4MAK7_9SPHN</name>
<gene>
    <name evidence="2" type="ORF">ACFSAG_02930</name>
</gene>
<dbReference type="InterPro" id="IPR054267">
    <property type="entry name" value="DUF6998"/>
</dbReference>
<dbReference type="RefSeq" id="WP_381511222.1">
    <property type="nucleotide sequence ID" value="NZ_JBHUEL010000002.1"/>
</dbReference>
<reference evidence="3" key="1">
    <citation type="journal article" date="2019" name="Int. J. Syst. Evol. Microbiol.">
        <title>The Global Catalogue of Microorganisms (GCM) 10K type strain sequencing project: providing services to taxonomists for standard genome sequencing and annotation.</title>
        <authorList>
            <consortium name="The Broad Institute Genomics Platform"/>
            <consortium name="The Broad Institute Genome Sequencing Center for Infectious Disease"/>
            <person name="Wu L."/>
            <person name="Ma J."/>
        </authorList>
    </citation>
    <scope>NUCLEOTIDE SEQUENCE [LARGE SCALE GENOMIC DNA]</scope>
    <source>
        <strain evidence="3">CGMCC 1.12449</strain>
    </source>
</reference>
<keyword evidence="3" id="KW-1185">Reference proteome</keyword>